<name>A0A845E874_9BACI</name>
<dbReference type="EMBL" id="WMEZ01000011">
    <property type="protein sequence ID" value="MYL51440.1"/>
    <property type="molecule type" value="Genomic_DNA"/>
</dbReference>
<evidence type="ECO:0000313" key="2">
    <source>
        <dbReference type="EMBL" id="MYL51440.1"/>
    </source>
</evidence>
<dbReference type="Proteomes" id="UP000447393">
    <property type="component" value="Unassembled WGS sequence"/>
</dbReference>
<feature type="transmembrane region" description="Helical" evidence="1">
    <location>
        <begin position="46"/>
        <end position="64"/>
    </location>
</feature>
<keyword evidence="1" id="KW-0472">Membrane</keyword>
<dbReference type="AlphaFoldDB" id="A0A845E874"/>
<accession>A0A845E874</accession>
<dbReference type="OrthoDB" id="2936727at2"/>
<organism evidence="2 3">
    <name type="scientific">Halobacillus litoralis</name>
    <dbReference type="NCBI Taxonomy" id="45668"/>
    <lineage>
        <taxon>Bacteria</taxon>
        <taxon>Bacillati</taxon>
        <taxon>Bacillota</taxon>
        <taxon>Bacilli</taxon>
        <taxon>Bacillales</taxon>
        <taxon>Bacillaceae</taxon>
        <taxon>Halobacillus</taxon>
    </lineage>
</organism>
<proteinExistence type="predicted"/>
<sequence>MVTIAFLFILVSSTLLSILLDMHLYDLSFFQTLHFSLTLDAGTRKTIVFTALITGLLASFILDYRMSKEESEKKEAR</sequence>
<reference evidence="2 3" key="1">
    <citation type="submission" date="2019-11" db="EMBL/GenBank/DDBJ databases">
        <title>Genome sequences of 17 halophilic strains isolated from different environments.</title>
        <authorList>
            <person name="Furrow R.E."/>
        </authorList>
    </citation>
    <scope>NUCLEOTIDE SEQUENCE [LARGE SCALE GENOMIC DNA]</scope>
    <source>
        <strain evidence="2 3">22505_10_Sand</strain>
    </source>
</reference>
<gene>
    <name evidence="2" type="ORF">GLV98_18350</name>
</gene>
<protein>
    <submittedName>
        <fullName evidence="2">Uncharacterized protein</fullName>
    </submittedName>
</protein>
<dbReference type="RefSeq" id="WP_160917485.1">
    <property type="nucleotide sequence ID" value="NZ_WMEZ01000011.1"/>
</dbReference>
<evidence type="ECO:0000313" key="3">
    <source>
        <dbReference type="Proteomes" id="UP000447393"/>
    </source>
</evidence>
<evidence type="ECO:0000256" key="1">
    <source>
        <dbReference type="SAM" id="Phobius"/>
    </source>
</evidence>
<keyword evidence="1" id="KW-0812">Transmembrane</keyword>
<comment type="caution">
    <text evidence="2">The sequence shown here is derived from an EMBL/GenBank/DDBJ whole genome shotgun (WGS) entry which is preliminary data.</text>
</comment>
<keyword evidence="1" id="KW-1133">Transmembrane helix</keyword>